<proteinExistence type="predicted"/>
<dbReference type="InterPro" id="IPR053135">
    <property type="entry name" value="AKR2_Oxidoreductase"/>
</dbReference>
<evidence type="ECO:0000313" key="2">
    <source>
        <dbReference type="EMBL" id="PAV06913.1"/>
    </source>
</evidence>
<keyword evidence="3" id="KW-0560">Oxidoreductase</keyword>
<dbReference type="PANTHER" id="PTHR43312:SF2">
    <property type="entry name" value="OXIDOREDUCTASE"/>
    <property type="match status" value="1"/>
</dbReference>
<dbReference type="EMBL" id="LMVN01000024">
    <property type="protein sequence ID" value="PAV06913.1"/>
    <property type="molecule type" value="Genomic_DNA"/>
</dbReference>
<feature type="domain" description="4Fe-4S ferredoxin-type" evidence="1">
    <location>
        <begin position="333"/>
        <end position="362"/>
    </location>
</feature>
<dbReference type="Proteomes" id="UP000246004">
    <property type="component" value="Unassembled WGS sequence"/>
</dbReference>
<evidence type="ECO:0000313" key="4">
    <source>
        <dbReference type="Proteomes" id="UP000217528"/>
    </source>
</evidence>
<dbReference type="Pfam" id="PF00248">
    <property type="entry name" value="Aldo_ket_red"/>
    <property type="match status" value="1"/>
</dbReference>
<evidence type="ECO:0000313" key="5">
    <source>
        <dbReference type="Proteomes" id="UP000246004"/>
    </source>
</evidence>
<dbReference type="EMBL" id="LWMS01000010">
    <property type="protein sequence ID" value="PWL08679.1"/>
    <property type="molecule type" value="Genomic_DNA"/>
</dbReference>
<dbReference type="Pfam" id="PF13187">
    <property type="entry name" value="Fer4_9"/>
    <property type="match status" value="1"/>
</dbReference>
<evidence type="ECO:0000313" key="3">
    <source>
        <dbReference type="EMBL" id="PWL08679.1"/>
    </source>
</evidence>
<dbReference type="OrthoDB" id="7236at2157"/>
<reference evidence="2 4" key="2">
    <citation type="journal article" date="2017" name="BMC Genomics">
        <title>Genomic analysis of methanogenic archaea reveals a shift towards energy conservation.</title>
        <authorList>
            <person name="Gilmore S.P."/>
            <person name="Henske J.K."/>
            <person name="Sexton J.A."/>
            <person name="Solomon K.V."/>
            <person name="Seppala S."/>
            <person name="Yoo J.I."/>
            <person name="Huyett L.M."/>
            <person name="Pressman A."/>
            <person name="Cogan J.Z."/>
            <person name="Kivenson V."/>
            <person name="Peng X."/>
            <person name="Tan Y."/>
            <person name="Valentine D.L."/>
            <person name="O'Malley M.A."/>
        </authorList>
    </citation>
    <scope>NUCLEOTIDE SEQUENCE [LARGE SCALE GENOMIC DNA]</scope>
    <source>
        <strain evidence="2 4">1R-7</strain>
    </source>
</reference>
<dbReference type="PROSITE" id="PS51379">
    <property type="entry name" value="4FE4S_FER_2"/>
    <property type="match status" value="2"/>
</dbReference>
<keyword evidence="4" id="KW-1185">Reference proteome</keyword>
<dbReference type="InterPro" id="IPR017900">
    <property type="entry name" value="4Fe4S_Fe_S_CS"/>
</dbReference>
<evidence type="ECO:0000259" key="1">
    <source>
        <dbReference type="PROSITE" id="PS51379"/>
    </source>
</evidence>
<dbReference type="PROSITE" id="PS00198">
    <property type="entry name" value="4FE4S_FER_1"/>
    <property type="match status" value="1"/>
</dbReference>
<sequence>MKKLGFGTMRLPIADNDDPTSVIQDEVDMMVDTFMENGFTYFDTAYSYHNGTSEVALNKALIERYPRESYIIADKLPIFMITKQEELEPIFEEQFKRLGVDYIDYYLMHNVSGLSEAGFIDVNSFEFAKKKKEEGYIKKLGISSHANAEYLDNILNQHPDMDFIQLQINYLDWENDVVEARKCYEVARKHDLEIVVMEPLKGGFLANVPKKAEKLMRDYNGQSPLEWALRFVAGLPGVFMVLSGMSSQKQVAENVKIFDNIKPLNDEEHEILKEVVKIINENIAVECTGCNYCINSCPENIAIPKVFDMYNLEMIDNKKRFTAVVNAYVNYAKEAKHGLASDCIKCGACISQCPQHINIPEELEKVKDTFETPFESFYK</sequence>
<dbReference type="EC" id="1.-.-.-" evidence="3"/>
<dbReference type="AlphaFoldDB" id="A0A2A2HCF3"/>
<dbReference type="Proteomes" id="UP000217528">
    <property type="component" value="Unassembled WGS sequence"/>
</dbReference>
<dbReference type="GO" id="GO:0016491">
    <property type="term" value="F:oxidoreductase activity"/>
    <property type="evidence" value="ECO:0007669"/>
    <property type="project" value="UniProtKB-KW"/>
</dbReference>
<dbReference type="Gene3D" id="3.30.70.20">
    <property type="match status" value="1"/>
</dbReference>
<name>A0A2A2HCF3_9EURY</name>
<dbReference type="PRINTS" id="PR00069">
    <property type="entry name" value="ALDKETRDTASE"/>
</dbReference>
<dbReference type="InterPro" id="IPR036812">
    <property type="entry name" value="NAD(P)_OxRdtase_dom_sf"/>
</dbReference>
<dbReference type="SUPFAM" id="SSF54862">
    <property type="entry name" value="4Fe-4S ferredoxins"/>
    <property type="match status" value="1"/>
</dbReference>
<gene>
    <name evidence="2" type="ORF">ASJ82_07300</name>
    <name evidence="3" type="ORF">MSCUN_03920</name>
</gene>
<accession>A0A2A2HCF3</accession>
<dbReference type="InterPro" id="IPR017896">
    <property type="entry name" value="4Fe4S_Fe-S-bd"/>
</dbReference>
<feature type="domain" description="4Fe-4S ferredoxin-type" evidence="1">
    <location>
        <begin position="275"/>
        <end position="307"/>
    </location>
</feature>
<dbReference type="PANTHER" id="PTHR43312">
    <property type="entry name" value="D-THREO-ALDOSE 1-DEHYDROGENASE"/>
    <property type="match status" value="1"/>
</dbReference>
<comment type="caution">
    <text evidence="2">The sequence shown here is derived from an EMBL/GenBank/DDBJ whole genome shotgun (WGS) entry which is preliminary data.</text>
</comment>
<protein>
    <submittedName>
        <fullName evidence="2">Fe-S oxidoreductase</fullName>
    </submittedName>
    <submittedName>
        <fullName evidence="3">Putative oxidoreductase</fullName>
        <ecNumber evidence="3">1.-.-.-</ecNumber>
    </submittedName>
</protein>
<dbReference type="CDD" id="cd19096">
    <property type="entry name" value="AKR_Fe-S_oxidoreductase"/>
    <property type="match status" value="1"/>
</dbReference>
<dbReference type="SUPFAM" id="SSF51430">
    <property type="entry name" value="NAD(P)-linked oxidoreductase"/>
    <property type="match status" value="1"/>
</dbReference>
<reference evidence="3 5" key="1">
    <citation type="submission" date="2016-04" db="EMBL/GenBank/DDBJ databases">
        <title>Genome sequence of Methanosphaera cuniculi DSM 4103.</title>
        <authorList>
            <person name="Poehlein A."/>
            <person name="Seedorf H."/>
            <person name="Daniel R."/>
        </authorList>
    </citation>
    <scope>NUCLEOTIDE SEQUENCE [LARGE SCALE GENOMIC DNA]</scope>
    <source>
        <strain evidence="3 5">DSM 4103</strain>
    </source>
</reference>
<organism evidence="2 4">
    <name type="scientific">Methanosphaera cuniculi</name>
    <dbReference type="NCBI Taxonomy" id="1077256"/>
    <lineage>
        <taxon>Archaea</taxon>
        <taxon>Methanobacteriati</taxon>
        <taxon>Methanobacteriota</taxon>
        <taxon>Methanomada group</taxon>
        <taxon>Methanobacteria</taxon>
        <taxon>Methanobacteriales</taxon>
        <taxon>Methanobacteriaceae</taxon>
        <taxon>Methanosphaera</taxon>
    </lineage>
</organism>
<dbReference type="InterPro" id="IPR023210">
    <property type="entry name" value="NADP_OxRdtase_dom"/>
</dbReference>
<dbReference type="RefSeq" id="WP_095609087.1">
    <property type="nucleotide sequence ID" value="NZ_LMVN01000024.1"/>
</dbReference>
<dbReference type="InterPro" id="IPR020471">
    <property type="entry name" value="AKR"/>
</dbReference>
<dbReference type="Gene3D" id="3.20.20.100">
    <property type="entry name" value="NADP-dependent oxidoreductase domain"/>
    <property type="match status" value="1"/>
</dbReference>